<dbReference type="RefSeq" id="WP_307855010.1">
    <property type="nucleotide sequence ID" value="NZ_JAGINW010000001.1"/>
</dbReference>
<accession>A0ABS4TCM9</accession>
<dbReference type="InterPro" id="IPR002881">
    <property type="entry name" value="DUF58"/>
</dbReference>
<proteinExistence type="predicted"/>
<evidence type="ECO:0000256" key="1">
    <source>
        <dbReference type="SAM" id="Phobius"/>
    </source>
</evidence>
<evidence type="ECO:0000313" key="4">
    <source>
        <dbReference type="EMBL" id="MBP2321581.1"/>
    </source>
</evidence>
<dbReference type="Pfam" id="PF01882">
    <property type="entry name" value="DUF58"/>
    <property type="match status" value="1"/>
</dbReference>
<reference evidence="4 5" key="1">
    <citation type="submission" date="2021-03" db="EMBL/GenBank/DDBJ databases">
        <title>Sequencing the genomes of 1000 actinobacteria strains.</title>
        <authorList>
            <person name="Klenk H.-P."/>
        </authorList>
    </citation>
    <scope>NUCLEOTIDE SEQUENCE [LARGE SCALE GENOMIC DNA]</scope>
    <source>
        <strain evidence="4 5">DSM 46670</strain>
    </source>
</reference>
<feature type="transmembrane region" description="Helical" evidence="1">
    <location>
        <begin position="31"/>
        <end position="48"/>
    </location>
</feature>
<dbReference type="Pfam" id="PF07705">
    <property type="entry name" value="CARDB"/>
    <property type="match status" value="1"/>
</dbReference>
<dbReference type="InterPro" id="IPR011635">
    <property type="entry name" value="CARDB"/>
</dbReference>
<dbReference type="PANTHER" id="PTHR34351:SF1">
    <property type="entry name" value="SLR1927 PROTEIN"/>
    <property type="match status" value="1"/>
</dbReference>
<keyword evidence="5" id="KW-1185">Reference proteome</keyword>
<keyword evidence="1" id="KW-0812">Transmembrane</keyword>
<keyword evidence="1" id="KW-1133">Transmembrane helix</keyword>
<evidence type="ECO:0000259" key="2">
    <source>
        <dbReference type="Pfam" id="PF01882"/>
    </source>
</evidence>
<protein>
    <submittedName>
        <fullName evidence="4">Uncharacterized protein (DUF58 family)</fullName>
    </submittedName>
</protein>
<organism evidence="4 5">
    <name type="scientific">Kibdelosporangium banguiense</name>
    <dbReference type="NCBI Taxonomy" id="1365924"/>
    <lineage>
        <taxon>Bacteria</taxon>
        <taxon>Bacillati</taxon>
        <taxon>Actinomycetota</taxon>
        <taxon>Actinomycetes</taxon>
        <taxon>Pseudonocardiales</taxon>
        <taxon>Pseudonocardiaceae</taxon>
        <taxon>Kibdelosporangium</taxon>
    </lineage>
</organism>
<dbReference type="Proteomes" id="UP001519332">
    <property type="component" value="Unassembled WGS sequence"/>
</dbReference>
<dbReference type="EMBL" id="JAGINW010000001">
    <property type="protein sequence ID" value="MBP2321581.1"/>
    <property type="molecule type" value="Genomic_DNA"/>
</dbReference>
<evidence type="ECO:0000259" key="3">
    <source>
        <dbReference type="Pfam" id="PF07705"/>
    </source>
</evidence>
<gene>
    <name evidence="4" type="ORF">JOF56_001966</name>
</gene>
<evidence type="ECO:0000313" key="5">
    <source>
        <dbReference type="Proteomes" id="UP001519332"/>
    </source>
</evidence>
<sequence>MLTRTGAAVGISTVALLAAGILAGYPELVMIGLAGVVALVVAALWMLLRPQIGAVREIRPHRVTEGNPARAVLTVKNTGTRRSPPLVVTETVADQRVTVPLPSLAAGASHETTYPLPTGRRGRYSIPALMVGHSDPLRLMYVGSPCSGGSVLYVHPRIHHVVPVALGGPRDMEGPTSSRSPQGGIAFHSLRDYQPGDDWRLIDWKSTARTGSLVVRHNVIPDEPQHLIVLDTSSEPYSGSSFEDAVRVAASLCSAASQAAFPIDLRLTAEDALPSGDSELGALDLLAGAEPGPADPGLSTLADLLNDVLAGSDGTVLAVVTGRASSRDIDILSSLGQRFLTVSLVQISERPTAAPRGVIAVNASTSDRFAALWNQLVPQ</sequence>
<comment type="caution">
    <text evidence="4">The sequence shown here is derived from an EMBL/GenBank/DDBJ whole genome shotgun (WGS) entry which is preliminary data.</text>
</comment>
<keyword evidence="1" id="KW-0472">Membrane</keyword>
<name>A0ABS4TCM9_9PSEU</name>
<feature type="domain" description="CARDB" evidence="3">
    <location>
        <begin position="57"/>
        <end position="127"/>
    </location>
</feature>
<feature type="domain" description="DUF58" evidence="2">
    <location>
        <begin position="190"/>
        <end position="256"/>
    </location>
</feature>
<dbReference type="PANTHER" id="PTHR34351">
    <property type="entry name" value="SLR1927 PROTEIN-RELATED"/>
    <property type="match status" value="1"/>
</dbReference>
<feature type="transmembrane region" description="Helical" evidence="1">
    <location>
        <begin position="7"/>
        <end position="25"/>
    </location>
</feature>